<dbReference type="Gene3D" id="2.40.50.140">
    <property type="entry name" value="Nucleic acid-binding proteins"/>
    <property type="match status" value="1"/>
</dbReference>
<dbReference type="InterPro" id="IPR011011">
    <property type="entry name" value="Znf_FYVE_PHD"/>
</dbReference>
<comment type="similarity">
    <text evidence="2">Belongs to the eukaryotic RPB7/RPC8 RNA polymerase subunit family.</text>
</comment>
<dbReference type="InParanoid" id="A0A024GUM2"/>
<feature type="domain" description="Inhibitor of growth protein N-terminal histone-binding" evidence="8">
    <location>
        <begin position="4"/>
        <end position="124"/>
    </location>
</feature>
<dbReference type="GO" id="GO:0006351">
    <property type="term" value="P:DNA-templated transcription"/>
    <property type="evidence" value="ECO:0007669"/>
    <property type="project" value="InterPro"/>
</dbReference>
<dbReference type="OrthoDB" id="1162399at2759"/>
<evidence type="ECO:0000256" key="4">
    <source>
        <dbReference type="ARBA" id="ARBA00022853"/>
    </source>
</evidence>
<keyword evidence="4" id="KW-0156">Chromatin regulator</keyword>
<evidence type="ECO:0000256" key="2">
    <source>
        <dbReference type="ARBA" id="ARBA00009307"/>
    </source>
</evidence>
<dbReference type="Gene3D" id="3.30.1490.120">
    <property type="entry name" value="RNA polymerase Rpb7-like, N-terminal domain"/>
    <property type="match status" value="1"/>
</dbReference>
<dbReference type="InterPro" id="IPR024610">
    <property type="entry name" value="ING_N_histone-binding"/>
</dbReference>
<keyword evidence="3" id="KW-0240">DNA-directed RNA polymerase</keyword>
<dbReference type="Proteomes" id="UP000053237">
    <property type="component" value="Unassembled WGS sequence"/>
</dbReference>
<dbReference type="FunFam" id="2.40.50.140:FF:000043">
    <property type="entry name" value="DNA-directed RNA polymerase II subunit RPB7"/>
    <property type="match status" value="1"/>
</dbReference>
<name>A0A024GUM2_9STRA</name>
<dbReference type="Gene3D" id="6.10.140.1740">
    <property type="match status" value="1"/>
</dbReference>
<reference evidence="9 10" key="1">
    <citation type="submission" date="2012-05" db="EMBL/GenBank/DDBJ databases">
        <title>Recombination and specialization in a pathogen metapopulation.</title>
        <authorList>
            <person name="Gardiner A."/>
            <person name="Kemen E."/>
            <person name="Schultz-Larsen T."/>
            <person name="MacLean D."/>
            <person name="Van Oosterhout C."/>
            <person name="Jones J.D.G."/>
        </authorList>
    </citation>
    <scope>NUCLEOTIDE SEQUENCE [LARGE SCALE GENOMIC DNA]</scope>
    <source>
        <strain evidence="9 10">Ac Nc2</strain>
    </source>
</reference>
<dbReference type="PANTHER" id="PTHR10333:SF42">
    <property type="entry name" value="INHIBITOR OF GROWTH PROTEIN 5"/>
    <property type="match status" value="1"/>
</dbReference>
<evidence type="ECO:0000313" key="9">
    <source>
        <dbReference type="EMBL" id="CCI50307.1"/>
    </source>
</evidence>
<dbReference type="SUPFAM" id="SSF57903">
    <property type="entry name" value="FYVE/PHD zinc finger"/>
    <property type="match status" value="1"/>
</dbReference>
<dbReference type="Gene3D" id="3.30.40.10">
    <property type="entry name" value="Zinc/RING finger domain, C3HC4 (zinc finger)"/>
    <property type="match status" value="1"/>
</dbReference>
<dbReference type="GO" id="GO:0006325">
    <property type="term" value="P:chromatin organization"/>
    <property type="evidence" value="ECO:0007669"/>
    <property type="project" value="UniProtKB-KW"/>
</dbReference>
<dbReference type="EMBL" id="CAIX01000448">
    <property type="protein sequence ID" value="CCI50307.1"/>
    <property type="molecule type" value="Genomic_DNA"/>
</dbReference>
<evidence type="ECO:0000256" key="7">
    <source>
        <dbReference type="PIRSR" id="PIRSR628651-50"/>
    </source>
</evidence>
<dbReference type="GO" id="GO:0003676">
    <property type="term" value="F:nucleic acid binding"/>
    <property type="evidence" value="ECO:0007669"/>
    <property type="project" value="InterPro"/>
</dbReference>
<dbReference type="SUPFAM" id="SSF50249">
    <property type="entry name" value="Nucleic acid-binding proteins"/>
    <property type="match status" value="1"/>
</dbReference>
<dbReference type="GO" id="GO:0000428">
    <property type="term" value="C:DNA-directed RNA polymerase complex"/>
    <property type="evidence" value="ECO:0007669"/>
    <property type="project" value="UniProtKB-KW"/>
</dbReference>
<dbReference type="FunCoup" id="A0A024GUM2">
    <property type="interactions" value="648"/>
</dbReference>
<dbReference type="Pfam" id="PF00575">
    <property type="entry name" value="S1"/>
    <property type="match status" value="1"/>
</dbReference>
<dbReference type="InterPro" id="IPR012340">
    <property type="entry name" value="NA-bd_OB-fold"/>
</dbReference>
<feature type="site" description="Histone H3K4me3 binding" evidence="7">
    <location>
        <position position="220"/>
    </location>
</feature>
<keyword evidence="5" id="KW-0804">Transcription</keyword>
<dbReference type="STRING" id="65357.A0A024GUM2"/>
<evidence type="ECO:0000256" key="5">
    <source>
        <dbReference type="ARBA" id="ARBA00023163"/>
    </source>
</evidence>
<dbReference type="InterPro" id="IPR003029">
    <property type="entry name" value="S1_domain"/>
</dbReference>
<sequence length="443" mass="51016">MGTYLEDYLESVYMLPSDVKRNFDLVRELDKTSYQLVEDLKDSHRKYLIDARKKVMARWADKEKDEPTEDELRALVETDENLKLLKEREQNVIQKLDEKVAIAAQSYELVDHHIRRLDQDLEAFGALLKQNGEFEEDMDDEKRISARKRRQDKSIQQEKLQQHLQQVVSTTKKKNVTSNTIGRKRGAGEASMDTDAATNWDDGTEIAQDESAIDPNEPVYCHCRRVSFGQMVGCDNDDCRFEWFHFECVGLIEQPAGKCRYLVNMFFLKQLSRDLLLHPMHFGPKLHDIIRLRLIEEVEGTSMGKYGYVITVTEVRDEDIGKGVIQDSSGYVCFNIRYRAILFRPFKNQVLDAVVSVVNQLGFFADVGPLQVFVSRHAMPTDLNNGYDHENNAWISDDREVEIRKSCGIRLRIMGVSIDVTEINAIGTIKDDYLGLISTENNS</sequence>
<keyword evidence="6" id="KW-0539">Nucleus</keyword>
<dbReference type="SMART" id="SM01408">
    <property type="entry name" value="ING"/>
    <property type="match status" value="1"/>
</dbReference>
<protein>
    <recommendedName>
        <fullName evidence="8">Inhibitor of growth protein N-terminal histone-binding domain-containing protein</fullName>
    </recommendedName>
</protein>
<feature type="site" description="Histone H3K4me3 binding" evidence="7">
    <location>
        <position position="231"/>
    </location>
</feature>
<evidence type="ECO:0000256" key="1">
    <source>
        <dbReference type="ARBA" id="ARBA00004123"/>
    </source>
</evidence>
<accession>A0A024GUM2</accession>
<comment type="caution">
    <text evidence="9">The sequence shown here is derived from an EMBL/GenBank/DDBJ whole genome shotgun (WGS) entry which is preliminary data.</text>
</comment>
<feature type="site" description="Histone H3K4me3 binding" evidence="7">
    <location>
        <position position="235"/>
    </location>
</feature>
<organism evidence="9 10">
    <name type="scientific">Albugo candida</name>
    <dbReference type="NCBI Taxonomy" id="65357"/>
    <lineage>
        <taxon>Eukaryota</taxon>
        <taxon>Sar</taxon>
        <taxon>Stramenopiles</taxon>
        <taxon>Oomycota</taxon>
        <taxon>Peronosporomycetes</taxon>
        <taxon>Albuginales</taxon>
        <taxon>Albuginaceae</taxon>
        <taxon>Albugo</taxon>
    </lineage>
</organism>
<evidence type="ECO:0000256" key="6">
    <source>
        <dbReference type="ARBA" id="ARBA00023242"/>
    </source>
</evidence>
<dbReference type="InterPro" id="IPR036898">
    <property type="entry name" value="RNA_pol_Rpb7-like_N_sf"/>
</dbReference>
<dbReference type="SUPFAM" id="SSF88798">
    <property type="entry name" value="N-terminal, heterodimerisation domain of RBP7 (RpoE)"/>
    <property type="match status" value="1"/>
</dbReference>
<dbReference type="CDD" id="cd15587">
    <property type="entry name" value="PHD_Yng1p_like"/>
    <property type="match status" value="1"/>
</dbReference>
<evidence type="ECO:0000256" key="3">
    <source>
        <dbReference type="ARBA" id="ARBA00022478"/>
    </source>
</evidence>
<gene>
    <name evidence="9" type="ORF">BN9_119740</name>
</gene>
<dbReference type="Pfam" id="PF12998">
    <property type="entry name" value="ING"/>
    <property type="match status" value="1"/>
</dbReference>
<dbReference type="CDD" id="cd04329">
    <property type="entry name" value="RNAP_II_Rpb7_N"/>
    <property type="match status" value="1"/>
</dbReference>
<evidence type="ECO:0000259" key="8">
    <source>
        <dbReference type="SMART" id="SM01408"/>
    </source>
</evidence>
<proteinExistence type="inferred from homology"/>
<comment type="subcellular location">
    <subcellularLocation>
        <location evidence="1">Nucleus</location>
    </subcellularLocation>
</comment>
<dbReference type="AlphaFoldDB" id="A0A024GUM2"/>
<dbReference type="Pfam" id="PF03876">
    <property type="entry name" value="SHS2_Rpb7-N"/>
    <property type="match status" value="1"/>
</dbReference>
<dbReference type="FunFam" id="3.30.1490.120:FF:000001">
    <property type="entry name" value="DNA-directed RNA polymerase II subunit RPB7"/>
    <property type="match status" value="1"/>
</dbReference>
<dbReference type="PANTHER" id="PTHR10333">
    <property type="entry name" value="INHIBITOR OF GROWTH PROTEIN"/>
    <property type="match status" value="1"/>
</dbReference>
<dbReference type="GO" id="GO:0005634">
    <property type="term" value="C:nucleus"/>
    <property type="evidence" value="ECO:0007669"/>
    <property type="project" value="UniProtKB-SubCell"/>
</dbReference>
<dbReference type="InterPro" id="IPR028651">
    <property type="entry name" value="ING_fam"/>
</dbReference>
<dbReference type="InterPro" id="IPR013083">
    <property type="entry name" value="Znf_RING/FYVE/PHD"/>
</dbReference>
<evidence type="ECO:0000313" key="10">
    <source>
        <dbReference type="Proteomes" id="UP000053237"/>
    </source>
</evidence>
<keyword evidence="10" id="KW-1185">Reference proteome</keyword>
<feature type="site" description="Histone H3K4me3 binding" evidence="7">
    <location>
        <position position="243"/>
    </location>
</feature>
<dbReference type="InterPro" id="IPR005576">
    <property type="entry name" value="Rpb7-like_N"/>
</dbReference>